<dbReference type="Gene3D" id="2.60.120.40">
    <property type="match status" value="1"/>
</dbReference>
<feature type="coiled-coil region" evidence="1">
    <location>
        <begin position="100"/>
        <end position="127"/>
    </location>
</feature>
<keyword evidence="3" id="KW-1185">Reference proteome</keyword>
<proteinExistence type="predicted"/>
<dbReference type="Proteomes" id="UP000198211">
    <property type="component" value="Unassembled WGS sequence"/>
</dbReference>
<dbReference type="InterPro" id="IPR008983">
    <property type="entry name" value="Tumour_necrosis_fac-like_dom"/>
</dbReference>
<evidence type="ECO:0000256" key="1">
    <source>
        <dbReference type="SAM" id="Coils"/>
    </source>
</evidence>
<name>A0A225VL07_9STRA</name>
<reference evidence="3" key="1">
    <citation type="submission" date="2017-03" db="EMBL/GenBank/DDBJ databases">
        <title>Phytopthora megakarya and P. palmivora, two closely related causual agents of cacao black pod achieved similar genome size and gene model numbers by different mechanisms.</title>
        <authorList>
            <person name="Ali S."/>
            <person name="Shao J."/>
            <person name="Larry D.J."/>
            <person name="Kronmiller B."/>
            <person name="Shen D."/>
            <person name="Strem M.D."/>
            <person name="Melnick R.L."/>
            <person name="Guiltinan M.J."/>
            <person name="Tyler B.M."/>
            <person name="Meinhardt L.W."/>
            <person name="Bailey B.A."/>
        </authorList>
    </citation>
    <scope>NUCLEOTIDE SEQUENCE [LARGE SCALE GENOMIC DNA]</scope>
    <source>
        <strain evidence="3">zdho120</strain>
    </source>
</reference>
<organism evidence="2 3">
    <name type="scientific">Phytophthora megakarya</name>
    <dbReference type="NCBI Taxonomy" id="4795"/>
    <lineage>
        <taxon>Eukaryota</taxon>
        <taxon>Sar</taxon>
        <taxon>Stramenopiles</taxon>
        <taxon>Oomycota</taxon>
        <taxon>Peronosporomycetes</taxon>
        <taxon>Peronosporales</taxon>
        <taxon>Peronosporaceae</taxon>
        <taxon>Phytophthora</taxon>
    </lineage>
</organism>
<evidence type="ECO:0000313" key="3">
    <source>
        <dbReference type="Proteomes" id="UP000198211"/>
    </source>
</evidence>
<dbReference type="EMBL" id="NBNE01004255">
    <property type="protein sequence ID" value="OWZ05774.1"/>
    <property type="molecule type" value="Genomic_DNA"/>
</dbReference>
<dbReference type="SUPFAM" id="SSF49842">
    <property type="entry name" value="TNF-like"/>
    <property type="match status" value="1"/>
</dbReference>
<dbReference type="OrthoDB" id="100955at2759"/>
<evidence type="ECO:0000313" key="2">
    <source>
        <dbReference type="EMBL" id="OWZ05774.1"/>
    </source>
</evidence>
<comment type="caution">
    <text evidence="2">The sequence shown here is derived from an EMBL/GenBank/DDBJ whole genome shotgun (WGS) entry which is preliminary data.</text>
</comment>
<gene>
    <name evidence="2" type="ORF">PHMEG_00022066</name>
</gene>
<accession>A0A225VL07</accession>
<sequence length="265" mass="29822">MEDRSSKKQWYKGGMNKDDYASSTNVIPNATAIDYVKCFRDSLECDLDDSGDVQRKLTSLKGDALRLRLRLGLAMSIRFLQSSWVAKYSFDLDPVSVDRIDILESKLRDQREELEQLREKVDDGTAAFIMLDASRQSNQFLLWKIVESADFNVNGEDGVVKFTHPGYYRVGITVNCAPGGYNQLIELLKNGACIQSSYCGYVGGNTNSVSLDAIIHVENEDYLSVRCPCSISGTSYMTLQLLKVEEVANYFRQELSYITHSVPNV</sequence>
<keyword evidence="1" id="KW-0175">Coiled coil</keyword>
<protein>
    <submittedName>
        <fullName evidence="2">Uncharacterized protein</fullName>
    </submittedName>
</protein>
<dbReference type="AlphaFoldDB" id="A0A225VL07"/>